<evidence type="ECO:0000256" key="1">
    <source>
        <dbReference type="SAM" id="MobiDB-lite"/>
    </source>
</evidence>
<dbReference type="AlphaFoldDB" id="A0A6J8BWB1"/>
<evidence type="ECO:0000313" key="2">
    <source>
        <dbReference type="EMBL" id="CAC5388293.1"/>
    </source>
</evidence>
<feature type="region of interest" description="Disordered" evidence="1">
    <location>
        <begin position="113"/>
        <end position="142"/>
    </location>
</feature>
<dbReference type="InterPro" id="IPR053134">
    <property type="entry name" value="RNA-dir_DNA_polymerase"/>
</dbReference>
<dbReference type="Gene3D" id="3.10.10.10">
    <property type="entry name" value="HIV Type 1 Reverse Transcriptase, subunit A, domain 1"/>
    <property type="match status" value="1"/>
</dbReference>
<name>A0A6J8BWB1_MYTCO</name>
<feature type="compositionally biased region" description="Basic and acidic residues" evidence="1">
    <location>
        <begin position="115"/>
        <end position="135"/>
    </location>
</feature>
<accession>A0A6J8BWB1</accession>
<evidence type="ECO:0000313" key="3">
    <source>
        <dbReference type="Proteomes" id="UP000507470"/>
    </source>
</evidence>
<dbReference type="PANTHER" id="PTHR24559:SF444">
    <property type="entry name" value="REVERSE TRANSCRIPTASE DOMAIN-CONTAINING PROTEIN"/>
    <property type="match status" value="1"/>
</dbReference>
<proteinExistence type="predicted"/>
<dbReference type="SUPFAM" id="SSF56672">
    <property type="entry name" value="DNA/RNA polymerases"/>
    <property type="match status" value="1"/>
</dbReference>
<dbReference type="EMBL" id="CACVKT020004153">
    <property type="protein sequence ID" value="CAC5388293.1"/>
    <property type="molecule type" value="Genomic_DNA"/>
</dbReference>
<dbReference type="InterPro" id="IPR043502">
    <property type="entry name" value="DNA/RNA_pol_sf"/>
</dbReference>
<dbReference type="OrthoDB" id="115435at2759"/>
<protein>
    <submittedName>
        <fullName evidence="2">Uncharacterized protein</fullName>
    </submittedName>
</protein>
<reference evidence="2 3" key="1">
    <citation type="submission" date="2020-06" db="EMBL/GenBank/DDBJ databases">
        <authorList>
            <person name="Li R."/>
            <person name="Bekaert M."/>
        </authorList>
    </citation>
    <scope>NUCLEOTIDE SEQUENCE [LARGE SCALE GENOMIC DNA]</scope>
    <source>
        <strain evidence="3">wild</strain>
    </source>
</reference>
<dbReference type="Proteomes" id="UP000507470">
    <property type="component" value="Unassembled WGS sequence"/>
</dbReference>
<sequence length="189" mass="22022">MNPTNQEIHIPATKVLASVSDIDLNFIHDLDNNEPYVASLQQTNQVKEPIEFDFSSSDLNPEQRQKMQTFLSSYRDIFATNLSELGFTNRYKHRIETFRDARPVKMGFYNQSPHMHKETKKDEEKTFGRDEEKQHYQRKSTSEYHSPVILVKKKTAPGQPQQVNRFCVDFRKLNLSDPPLKTKSSSDPT</sequence>
<keyword evidence="3" id="KW-1185">Reference proteome</keyword>
<gene>
    <name evidence="2" type="ORF">MCOR_23570</name>
</gene>
<dbReference type="PANTHER" id="PTHR24559">
    <property type="entry name" value="TRANSPOSON TY3-I GAG-POL POLYPROTEIN"/>
    <property type="match status" value="1"/>
</dbReference>
<organism evidence="2 3">
    <name type="scientific">Mytilus coruscus</name>
    <name type="common">Sea mussel</name>
    <dbReference type="NCBI Taxonomy" id="42192"/>
    <lineage>
        <taxon>Eukaryota</taxon>
        <taxon>Metazoa</taxon>
        <taxon>Spiralia</taxon>
        <taxon>Lophotrochozoa</taxon>
        <taxon>Mollusca</taxon>
        <taxon>Bivalvia</taxon>
        <taxon>Autobranchia</taxon>
        <taxon>Pteriomorphia</taxon>
        <taxon>Mytilida</taxon>
        <taxon>Mytiloidea</taxon>
        <taxon>Mytilidae</taxon>
        <taxon>Mytilinae</taxon>
        <taxon>Mytilus</taxon>
    </lineage>
</organism>